<proteinExistence type="inferred from homology"/>
<dbReference type="GO" id="GO:0005524">
    <property type="term" value="F:ATP binding"/>
    <property type="evidence" value="ECO:0007669"/>
    <property type="project" value="UniProtKB-KW"/>
</dbReference>
<dbReference type="Proteomes" id="UP000014316">
    <property type="component" value="Unassembled WGS sequence"/>
</dbReference>
<dbReference type="Pfam" id="PF02092">
    <property type="entry name" value="tRNA_synt_2f"/>
    <property type="match status" value="1"/>
</dbReference>
<gene>
    <name evidence="9" type="primary">glyS</name>
    <name evidence="9" type="ORF">Lpp123_03894</name>
</gene>
<name>A0A829GIM1_LACPA</name>
<feature type="non-terminal residue" evidence="9">
    <location>
        <position position="78"/>
    </location>
</feature>
<evidence type="ECO:0000256" key="8">
    <source>
        <dbReference type="ARBA" id="ARBA00047937"/>
    </source>
</evidence>
<accession>A0A829GIM1</accession>
<keyword evidence="4" id="KW-0547">Nucleotide-binding</keyword>
<dbReference type="PANTHER" id="PTHR30075">
    <property type="entry name" value="GLYCYL-TRNA SYNTHETASE"/>
    <property type="match status" value="1"/>
</dbReference>
<evidence type="ECO:0000256" key="3">
    <source>
        <dbReference type="ARBA" id="ARBA00022598"/>
    </source>
</evidence>
<evidence type="ECO:0000256" key="4">
    <source>
        <dbReference type="ARBA" id="ARBA00022741"/>
    </source>
</evidence>
<dbReference type="AlphaFoldDB" id="A0A829GIM1"/>
<dbReference type="EC" id="6.1.1.14" evidence="2"/>
<evidence type="ECO:0000313" key="10">
    <source>
        <dbReference type="Proteomes" id="UP000014316"/>
    </source>
</evidence>
<dbReference type="GO" id="GO:0004820">
    <property type="term" value="F:glycine-tRNA ligase activity"/>
    <property type="evidence" value="ECO:0007669"/>
    <property type="project" value="UniProtKB-EC"/>
</dbReference>
<dbReference type="GO" id="GO:0006426">
    <property type="term" value="P:glycyl-tRNA aminoacylation"/>
    <property type="evidence" value="ECO:0007669"/>
    <property type="project" value="InterPro"/>
</dbReference>
<protein>
    <recommendedName>
        <fullName evidence="2">glycine--tRNA ligase</fullName>
        <ecNumber evidence="2">6.1.1.14</ecNumber>
    </recommendedName>
</protein>
<evidence type="ECO:0000313" key="9">
    <source>
        <dbReference type="EMBL" id="EPC57250.1"/>
    </source>
</evidence>
<dbReference type="EMBL" id="ANJW01000224">
    <property type="protein sequence ID" value="EPC57250.1"/>
    <property type="molecule type" value="Genomic_DNA"/>
</dbReference>
<dbReference type="InterPro" id="IPR006194">
    <property type="entry name" value="Gly-tRNA-synth_heterodimer"/>
</dbReference>
<evidence type="ECO:0000256" key="5">
    <source>
        <dbReference type="ARBA" id="ARBA00022840"/>
    </source>
</evidence>
<evidence type="ECO:0000256" key="1">
    <source>
        <dbReference type="ARBA" id="ARBA00008226"/>
    </source>
</evidence>
<evidence type="ECO:0000256" key="6">
    <source>
        <dbReference type="ARBA" id="ARBA00022917"/>
    </source>
</evidence>
<dbReference type="GO" id="GO:0005829">
    <property type="term" value="C:cytosol"/>
    <property type="evidence" value="ECO:0007669"/>
    <property type="project" value="TreeGrafter"/>
</dbReference>
<evidence type="ECO:0000256" key="7">
    <source>
        <dbReference type="ARBA" id="ARBA00023146"/>
    </source>
</evidence>
<dbReference type="PANTHER" id="PTHR30075:SF2">
    <property type="entry name" value="GLYCINE--TRNA LIGASE, CHLOROPLASTIC_MITOCHONDRIAL 2"/>
    <property type="match status" value="1"/>
</dbReference>
<reference evidence="9 10" key="1">
    <citation type="journal article" date="2013" name="PLoS ONE">
        <title>Lactobacillus paracasei comparative genomics: towards species pan-genome definition and exploitation of diversity.</title>
        <authorList>
            <person name="Smokvina T."/>
            <person name="Wels M."/>
            <person name="Polka J."/>
            <person name="Chervaux C."/>
            <person name="Brisse S."/>
            <person name="Boekhorst J."/>
            <person name="van Hylckama Vlieg J.E."/>
            <person name="Siezen R.J."/>
        </authorList>
    </citation>
    <scope>NUCLEOTIDE SEQUENCE [LARGE SCALE GENOMIC DNA]</scope>
    <source>
        <strain evidence="9 10">Lpp123</strain>
    </source>
</reference>
<dbReference type="InterPro" id="IPR015944">
    <property type="entry name" value="Gly-tRNA-synth_bsu"/>
</dbReference>
<evidence type="ECO:0000256" key="2">
    <source>
        <dbReference type="ARBA" id="ARBA00012829"/>
    </source>
</evidence>
<keyword evidence="7" id="KW-0030">Aminoacyl-tRNA synthetase</keyword>
<comment type="catalytic activity">
    <reaction evidence="8">
        <text>tRNA(Gly) + glycine + ATP = glycyl-tRNA(Gly) + AMP + diphosphate</text>
        <dbReference type="Rhea" id="RHEA:16013"/>
        <dbReference type="Rhea" id="RHEA-COMP:9664"/>
        <dbReference type="Rhea" id="RHEA-COMP:9683"/>
        <dbReference type="ChEBI" id="CHEBI:30616"/>
        <dbReference type="ChEBI" id="CHEBI:33019"/>
        <dbReference type="ChEBI" id="CHEBI:57305"/>
        <dbReference type="ChEBI" id="CHEBI:78442"/>
        <dbReference type="ChEBI" id="CHEBI:78522"/>
        <dbReference type="ChEBI" id="CHEBI:456215"/>
        <dbReference type="EC" id="6.1.1.14"/>
    </reaction>
</comment>
<keyword evidence="6" id="KW-0648">Protein biosynthesis</keyword>
<organism evidence="9 10">
    <name type="scientific">Lacticaseibacillus paracasei subsp. paracasei Lpp123</name>
    <dbReference type="NCBI Taxonomy" id="1256201"/>
    <lineage>
        <taxon>Bacteria</taxon>
        <taxon>Bacillati</taxon>
        <taxon>Bacillota</taxon>
        <taxon>Bacilli</taxon>
        <taxon>Lactobacillales</taxon>
        <taxon>Lactobacillaceae</taxon>
        <taxon>Lacticaseibacillus</taxon>
    </lineage>
</organism>
<sequence>MTHQYLIEIGLEDMPAHVVTPSLQQFHDKTVAFLKENHLDHGAIDQYATPRRLALLIHDLADKQADVEEDVKGPAKKI</sequence>
<comment type="similarity">
    <text evidence="1">Belongs to the class-II aminoacyl-tRNA synthetase family.</text>
</comment>
<keyword evidence="3 9" id="KW-0436">Ligase</keyword>
<comment type="caution">
    <text evidence="9">The sequence shown here is derived from an EMBL/GenBank/DDBJ whole genome shotgun (WGS) entry which is preliminary data.</text>
</comment>
<dbReference type="PRINTS" id="PR01045">
    <property type="entry name" value="TRNASYNTHGB"/>
</dbReference>
<keyword evidence="5" id="KW-0067">ATP-binding</keyword>